<gene>
    <name evidence="2" type="ORF">LTR09_006217</name>
</gene>
<dbReference type="PANTHER" id="PTHR21310">
    <property type="entry name" value="AMINOGLYCOSIDE PHOSPHOTRANSFERASE-RELATED-RELATED"/>
    <property type="match status" value="1"/>
</dbReference>
<evidence type="ECO:0000313" key="2">
    <source>
        <dbReference type="EMBL" id="KAK3052734.1"/>
    </source>
</evidence>
<dbReference type="Proteomes" id="UP001271007">
    <property type="component" value="Unassembled WGS sequence"/>
</dbReference>
<proteinExistence type="predicted"/>
<comment type="caution">
    <text evidence="2">The sequence shown here is derived from an EMBL/GenBank/DDBJ whole genome shotgun (WGS) entry which is preliminary data.</text>
</comment>
<accession>A0AAJ0G814</accession>
<dbReference type="SUPFAM" id="SSF56112">
    <property type="entry name" value="Protein kinase-like (PK-like)"/>
    <property type="match status" value="1"/>
</dbReference>
<dbReference type="Pfam" id="PF01636">
    <property type="entry name" value="APH"/>
    <property type="match status" value="1"/>
</dbReference>
<dbReference type="InterPro" id="IPR002575">
    <property type="entry name" value="Aminoglycoside_PTrfase"/>
</dbReference>
<reference evidence="2" key="1">
    <citation type="submission" date="2023-04" db="EMBL/GenBank/DDBJ databases">
        <title>Black Yeasts Isolated from many extreme environments.</title>
        <authorList>
            <person name="Coleine C."/>
            <person name="Stajich J.E."/>
            <person name="Selbmann L."/>
        </authorList>
    </citation>
    <scope>NUCLEOTIDE SEQUENCE</scope>
    <source>
        <strain evidence="2">CCFEE 5312</strain>
    </source>
</reference>
<dbReference type="EMBL" id="JAWDJX010000019">
    <property type="protein sequence ID" value="KAK3052734.1"/>
    <property type="molecule type" value="Genomic_DNA"/>
</dbReference>
<dbReference type="InterPro" id="IPR051678">
    <property type="entry name" value="AGP_Transferase"/>
</dbReference>
<organism evidence="2 3">
    <name type="scientific">Extremus antarcticus</name>
    <dbReference type="NCBI Taxonomy" id="702011"/>
    <lineage>
        <taxon>Eukaryota</taxon>
        <taxon>Fungi</taxon>
        <taxon>Dikarya</taxon>
        <taxon>Ascomycota</taxon>
        <taxon>Pezizomycotina</taxon>
        <taxon>Dothideomycetes</taxon>
        <taxon>Dothideomycetidae</taxon>
        <taxon>Mycosphaerellales</taxon>
        <taxon>Extremaceae</taxon>
        <taxon>Extremus</taxon>
    </lineage>
</organism>
<evidence type="ECO:0000259" key="1">
    <source>
        <dbReference type="Pfam" id="PF01636"/>
    </source>
</evidence>
<feature type="domain" description="Aminoglycoside phosphotransferase" evidence="1">
    <location>
        <begin position="162"/>
        <end position="368"/>
    </location>
</feature>
<dbReference type="InterPro" id="IPR011009">
    <property type="entry name" value="Kinase-like_dom_sf"/>
</dbReference>
<keyword evidence="3" id="KW-1185">Reference proteome</keyword>
<dbReference type="PANTHER" id="PTHR21310:SF51">
    <property type="entry name" value="AMINOGLYCOSIDE PHOSPHOTRANSFERASE DOMAIN-CONTAINING PROTEIN"/>
    <property type="match status" value="1"/>
</dbReference>
<protein>
    <recommendedName>
        <fullName evidence="1">Aminoglycoside phosphotransferase domain-containing protein</fullName>
    </recommendedName>
</protein>
<dbReference type="AlphaFoldDB" id="A0AAJ0G814"/>
<sequence>MPNIIPACSRNFQRSLHSTTSTLPSLTTGRTLREHFERRGKLAPWRVKRAIGHLEQQMSMKTTDDDMSRFQGVLASLRIYRVPQLLASIRKSLQASADQDVCTTEFLAISVEACKVVLPSLFGSYHLVYVLELGEELRLNLEVPATGYPNRFDDGATQALGSEALTMRLIQQKTSIPVPKVYHFDTSFDNELKCPYILMEYIGGFSCFNRWFDKSCEAQLLEDRHKRILEELAKGMLQLDQFSYELAGAPLYDQSGQPAGMGPIRKEDTEALLKRLEQDDPDTSPVLQEFGPFSDPAAFFLCMLNHRDTPTEPYGRGIYMVLRLFIEWTPFEPPSGAPKFVLSHPDFNLQNIIVSEDGALAGIIDWDGVAAVPYCIGNIRYPSWLTRDWDTMKYGFGRESAHGSLPEDSP</sequence>
<evidence type="ECO:0000313" key="3">
    <source>
        <dbReference type="Proteomes" id="UP001271007"/>
    </source>
</evidence>
<dbReference type="Gene3D" id="3.90.1200.10">
    <property type="match status" value="1"/>
</dbReference>
<name>A0AAJ0G814_9PEZI</name>